<feature type="region of interest" description="Disordered" evidence="1">
    <location>
        <begin position="1"/>
        <end position="30"/>
    </location>
</feature>
<evidence type="ECO:0008006" key="5">
    <source>
        <dbReference type="Google" id="ProtNLM"/>
    </source>
</evidence>
<sequence length="69" mass="7352">MDGGNKDSIDTTKDNGNAEDNKTIPASNADHAKRDAWNPAIIIIIGICILLIVSGVVIFARKKSGSEEE</sequence>
<dbReference type="AlphaFoldDB" id="A0AAW4WHK0"/>
<keyword evidence="2" id="KW-1133">Transmembrane helix</keyword>
<evidence type="ECO:0000313" key="3">
    <source>
        <dbReference type="EMBL" id="MCC2243448.1"/>
    </source>
</evidence>
<evidence type="ECO:0000313" key="4">
    <source>
        <dbReference type="Proteomes" id="UP001198893"/>
    </source>
</evidence>
<evidence type="ECO:0000256" key="2">
    <source>
        <dbReference type="SAM" id="Phobius"/>
    </source>
</evidence>
<feature type="compositionally biased region" description="Basic and acidic residues" evidence="1">
    <location>
        <begin position="1"/>
        <end position="13"/>
    </location>
</feature>
<organism evidence="3 4">
    <name type="scientific">Roseburia amylophila</name>
    <dbReference type="NCBI Taxonomy" id="2981794"/>
    <lineage>
        <taxon>Bacteria</taxon>
        <taxon>Bacillati</taxon>
        <taxon>Bacillota</taxon>
        <taxon>Clostridia</taxon>
        <taxon>Lachnospirales</taxon>
        <taxon>Lachnospiraceae</taxon>
        <taxon>Roseburia</taxon>
    </lineage>
</organism>
<dbReference type="RefSeq" id="WP_227710845.1">
    <property type="nucleotide sequence ID" value="NZ_JAJEQW010000022.1"/>
</dbReference>
<dbReference type="Proteomes" id="UP001198893">
    <property type="component" value="Unassembled WGS sequence"/>
</dbReference>
<name>A0AAW4WHK0_9FIRM</name>
<reference evidence="3" key="1">
    <citation type="submission" date="2021-10" db="EMBL/GenBank/DDBJ databases">
        <title>Anaerobic single-cell dispensing facilitates the cultivation of human gut bacteria.</title>
        <authorList>
            <person name="Afrizal A."/>
        </authorList>
    </citation>
    <scope>NUCLEOTIDE SEQUENCE</scope>
    <source>
        <strain evidence="3">CLA-AA-H204</strain>
    </source>
</reference>
<keyword evidence="2" id="KW-0812">Transmembrane</keyword>
<gene>
    <name evidence="3" type="ORF">LKD47_14290</name>
</gene>
<dbReference type="EMBL" id="JAJEQW010000022">
    <property type="protein sequence ID" value="MCC2243448.1"/>
    <property type="molecule type" value="Genomic_DNA"/>
</dbReference>
<feature type="transmembrane region" description="Helical" evidence="2">
    <location>
        <begin position="40"/>
        <end position="60"/>
    </location>
</feature>
<comment type="caution">
    <text evidence="3">The sequence shown here is derived from an EMBL/GenBank/DDBJ whole genome shotgun (WGS) entry which is preliminary data.</text>
</comment>
<accession>A0AAW4WHK0</accession>
<proteinExistence type="predicted"/>
<protein>
    <recommendedName>
        <fullName evidence="5">LPXTG cell wall anchor domain-containing protein</fullName>
    </recommendedName>
</protein>
<keyword evidence="2" id="KW-0472">Membrane</keyword>
<evidence type="ECO:0000256" key="1">
    <source>
        <dbReference type="SAM" id="MobiDB-lite"/>
    </source>
</evidence>